<dbReference type="Pfam" id="PF01082">
    <property type="entry name" value="Cu2_monooxygen"/>
    <property type="match status" value="1"/>
</dbReference>
<dbReference type="GO" id="GO:0005615">
    <property type="term" value="C:extracellular space"/>
    <property type="evidence" value="ECO:0007669"/>
    <property type="project" value="TreeGrafter"/>
</dbReference>
<dbReference type="GO" id="GO:0042421">
    <property type="term" value="P:norepinephrine biosynthetic process"/>
    <property type="evidence" value="ECO:0007669"/>
    <property type="project" value="TreeGrafter"/>
</dbReference>
<evidence type="ECO:0000256" key="7">
    <source>
        <dbReference type="ARBA" id="ARBA00023002"/>
    </source>
</evidence>
<keyword evidence="16" id="KW-1185">Reference proteome</keyword>
<dbReference type="PRINTS" id="PR00767">
    <property type="entry name" value="DBMONOXGNASE"/>
</dbReference>
<dbReference type="Pfam" id="PF03351">
    <property type="entry name" value="DOMON"/>
    <property type="match status" value="1"/>
</dbReference>
<keyword evidence="7" id="KW-0560">Oxidoreductase</keyword>
<keyword evidence="13" id="KW-0732">Signal</keyword>
<dbReference type="InterPro" id="IPR000945">
    <property type="entry name" value="DBH-like"/>
</dbReference>
<evidence type="ECO:0000256" key="11">
    <source>
        <dbReference type="ARBA" id="ARBA00023157"/>
    </source>
</evidence>
<evidence type="ECO:0000256" key="3">
    <source>
        <dbReference type="ARBA" id="ARBA00010676"/>
    </source>
</evidence>
<evidence type="ECO:0000256" key="1">
    <source>
        <dbReference type="ARBA" id="ARBA00001973"/>
    </source>
</evidence>
<dbReference type="PANTHER" id="PTHR10157:SF29">
    <property type="entry name" value="DOPAMINE BETA-HYDROXYLASE"/>
    <property type="match status" value="1"/>
</dbReference>
<dbReference type="GO" id="GO:0006589">
    <property type="term" value="P:octopamine biosynthetic process"/>
    <property type="evidence" value="ECO:0007669"/>
    <property type="project" value="TreeGrafter"/>
</dbReference>
<keyword evidence="10" id="KW-0472">Membrane</keyword>
<dbReference type="PANTHER" id="PTHR10157">
    <property type="entry name" value="DOPAMINE BETA HYDROXYLASE RELATED"/>
    <property type="match status" value="1"/>
</dbReference>
<dbReference type="Gene3D" id="2.60.120.230">
    <property type="match status" value="1"/>
</dbReference>
<feature type="chain" id="PRO_5042811462" description="DOMON domain-containing protein" evidence="13">
    <location>
        <begin position="18"/>
        <end position="576"/>
    </location>
</feature>
<keyword evidence="11" id="KW-1015">Disulfide bond</keyword>
<dbReference type="GO" id="GO:0005507">
    <property type="term" value="F:copper ion binding"/>
    <property type="evidence" value="ECO:0007669"/>
    <property type="project" value="InterPro"/>
</dbReference>
<dbReference type="InterPro" id="IPR028460">
    <property type="entry name" value="Tbh/DBH"/>
</dbReference>
<proteinExistence type="inferred from homology"/>
<dbReference type="PROSITE" id="PS50836">
    <property type="entry name" value="DOMON"/>
    <property type="match status" value="1"/>
</dbReference>
<dbReference type="InterPro" id="IPR008977">
    <property type="entry name" value="PHM/PNGase_F_dom_sf"/>
</dbReference>
<keyword evidence="4" id="KW-0812">Transmembrane</keyword>
<dbReference type="PROSITE" id="PS00084">
    <property type="entry name" value="CU2_MONOOXYGENASE_1"/>
    <property type="match status" value="1"/>
</dbReference>
<evidence type="ECO:0000256" key="2">
    <source>
        <dbReference type="ARBA" id="ARBA00004167"/>
    </source>
</evidence>
<accession>A0AAN7P121</accession>
<evidence type="ECO:0000313" key="15">
    <source>
        <dbReference type="EMBL" id="KAK4873371.1"/>
    </source>
</evidence>
<feature type="signal peptide" evidence="13">
    <location>
        <begin position="1"/>
        <end position="17"/>
    </location>
</feature>
<evidence type="ECO:0000256" key="13">
    <source>
        <dbReference type="SAM" id="SignalP"/>
    </source>
</evidence>
<keyword evidence="9" id="KW-0503">Monooxygenase</keyword>
<dbReference type="GO" id="GO:0030667">
    <property type="term" value="C:secretory granule membrane"/>
    <property type="evidence" value="ECO:0007669"/>
    <property type="project" value="TreeGrafter"/>
</dbReference>
<comment type="subcellular location">
    <subcellularLocation>
        <location evidence="2">Membrane</location>
        <topology evidence="2">Single-pass membrane protein</topology>
    </subcellularLocation>
</comment>
<evidence type="ECO:0000256" key="6">
    <source>
        <dbReference type="ARBA" id="ARBA00022989"/>
    </source>
</evidence>
<evidence type="ECO:0000256" key="12">
    <source>
        <dbReference type="ARBA" id="ARBA00023180"/>
    </source>
</evidence>
<dbReference type="CDD" id="cd09631">
    <property type="entry name" value="DOMON_DOH"/>
    <property type="match status" value="1"/>
</dbReference>
<sequence>MFPYLLVLTLIIQNVYADDDVFEVALDEDSLITLAWSLDYSKEVVTFEVHLPNDFGWFAIGFSDRGEIFPADYCVLWYNWKGRLKFQDAYADDSGVLQVDNHQDCLDFRWLQRKNVTKFTYMREFDTCDANDYVIEDGTTHIVWTRGHNRLYKASGLNVSTADTGMVRVQLLKNTHVNTELPDTYKIVEVTADKVQVPSSDTTYWCHVHKLPNEYYNKHHIIQFEGIIQKGNEGLVHHMEVFHCIAPPDEVIPFYRGSCFAQDRPASTQVCKRVLAAWAMGAKAFVYPDEAGLPFGGDDFNPYVMLEIHYNNPNLKNDWVDSSGIKFYVVSELRPYDAAVIELGLEYTDKMAIPPEQESFSLSGYCVSECTAVSLPPEGIIIFGSQLHTHLTGIRVITRHIRNGRELPELNRDDHYSTHFQEIRRLKRDVNILPGDSLITTCDFSTIDKENITLGGFAISDEMCVNYVYYYPASSLEVCKSAISDQALKTYFQYMHEWENQATSETIGISDNYKAIEWNKLRVQILREVYNEAPLSMQCNMSSGDRFPGYWENTPVTTVLLPLPPPARVCEKITSV</sequence>
<evidence type="ECO:0000256" key="4">
    <source>
        <dbReference type="ARBA" id="ARBA00022692"/>
    </source>
</evidence>
<gene>
    <name evidence="15" type="ORF">RN001_015400</name>
</gene>
<evidence type="ECO:0000256" key="10">
    <source>
        <dbReference type="ARBA" id="ARBA00023136"/>
    </source>
</evidence>
<dbReference type="FunFam" id="2.60.120.230:FF:000001">
    <property type="entry name" value="Monooxygenase, DBH-like 1"/>
    <property type="match status" value="1"/>
</dbReference>
<keyword evidence="5" id="KW-0479">Metal-binding</keyword>
<dbReference type="GO" id="GO:0042420">
    <property type="term" value="P:dopamine catabolic process"/>
    <property type="evidence" value="ECO:0007669"/>
    <property type="project" value="TreeGrafter"/>
</dbReference>
<evidence type="ECO:0000313" key="16">
    <source>
        <dbReference type="Proteomes" id="UP001353858"/>
    </source>
</evidence>
<evidence type="ECO:0000259" key="14">
    <source>
        <dbReference type="PROSITE" id="PS50836"/>
    </source>
</evidence>
<dbReference type="SUPFAM" id="SSF49742">
    <property type="entry name" value="PHM/PNGase F"/>
    <property type="match status" value="2"/>
</dbReference>
<keyword evidence="12" id="KW-0325">Glycoprotein</keyword>
<dbReference type="Pfam" id="PF03712">
    <property type="entry name" value="Cu2_monoox_C"/>
    <property type="match status" value="1"/>
</dbReference>
<comment type="cofactor">
    <cofactor evidence="1">
        <name>Cu(2+)</name>
        <dbReference type="ChEBI" id="CHEBI:29036"/>
    </cofactor>
</comment>
<evidence type="ECO:0000256" key="9">
    <source>
        <dbReference type="ARBA" id="ARBA00023033"/>
    </source>
</evidence>
<evidence type="ECO:0000256" key="5">
    <source>
        <dbReference type="ARBA" id="ARBA00022723"/>
    </source>
</evidence>
<evidence type="ECO:0000256" key="8">
    <source>
        <dbReference type="ARBA" id="ARBA00023008"/>
    </source>
</evidence>
<dbReference type="InterPro" id="IPR005018">
    <property type="entry name" value="DOMON_domain"/>
</dbReference>
<dbReference type="InterPro" id="IPR036939">
    <property type="entry name" value="Cu2_ascorb_mOase_N_sf"/>
</dbReference>
<keyword evidence="6" id="KW-1133">Transmembrane helix</keyword>
<protein>
    <recommendedName>
        <fullName evidence="14">DOMON domain-containing protein</fullName>
    </recommendedName>
</protein>
<dbReference type="InterPro" id="IPR014784">
    <property type="entry name" value="Cu2_ascorb_mOase-like_C"/>
</dbReference>
<dbReference type="SMART" id="SM00664">
    <property type="entry name" value="DoH"/>
    <property type="match status" value="1"/>
</dbReference>
<dbReference type="AlphaFoldDB" id="A0AAN7P121"/>
<dbReference type="GO" id="GO:0004500">
    <property type="term" value="F:dopamine beta-monooxygenase activity"/>
    <property type="evidence" value="ECO:0007669"/>
    <property type="project" value="InterPro"/>
</dbReference>
<dbReference type="InterPro" id="IPR024548">
    <property type="entry name" value="Cu2_monoox_C"/>
</dbReference>
<organism evidence="15 16">
    <name type="scientific">Aquatica leii</name>
    <dbReference type="NCBI Taxonomy" id="1421715"/>
    <lineage>
        <taxon>Eukaryota</taxon>
        <taxon>Metazoa</taxon>
        <taxon>Ecdysozoa</taxon>
        <taxon>Arthropoda</taxon>
        <taxon>Hexapoda</taxon>
        <taxon>Insecta</taxon>
        <taxon>Pterygota</taxon>
        <taxon>Neoptera</taxon>
        <taxon>Endopterygota</taxon>
        <taxon>Coleoptera</taxon>
        <taxon>Polyphaga</taxon>
        <taxon>Elateriformia</taxon>
        <taxon>Elateroidea</taxon>
        <taxon>Lampyridae</taxon>
        <taxon>Luciolinae</taxon>
        <taxon>Aquatica</taxon>
    </lineage>
</organism>
<name>A0AAN7P121_9COLE</name>
<dbReference type="InterPro" id="IPR045266">
    <property type="entry name" value="DOH_DOMON"/>
</dbReference>
<dbReference type="FunFam" id="2.60.120.310:FF:000004">
    <property type="entry name" value="DBH-like monooxygenase protein 1"/>
    <property type="match status" value="1"/>
</dbReference>
<dbReference type="Proteomes" id="UP001353858">
    <property type="component" value="Unassembled WGS sequence"/>
</dbReference>
<comment type="caution">
    <text evidence="15">The sequence shown here is derived from an EMBL/GenBank/DDBJ whole genome shotgun (WGS) entry which is preliminary data.</text>
</comment>
<dbReference type="InterPro" id="IPR000323">
    <property type="entry name" value="Cu2_ascorb_mOase_N"/>
</dbReference>
<dbReference type="InterPro" id="IPR020611">
    <property type="entry name" value="Cu2_ascorb_mOase_CS-1"/>
</dbReference>
<reference evidence="16" key="1">
    <citation type="submission" date="2023-01" db="EMBL/GenBank/DDBJ databases">
        <title>Key to firefly adult light organ development and bioluminescence: homeobox transcription factors regulate luciferase expression and transportation to peroxisome.</title>
        <authorList>
            <person name="Fu X."/>
        </authorList>
    </citation>
    <scope>NUCLEOTIDE SEQUENCE [LARGE SCALE GENOMIC DNA]</scope>
</reference>
<comment type="similarity">
    <text evidence="3">Belongs to the copper type II ascorbate-dependent monooxygenase family.</text>
</comment>
<keyword evidence="8" id="KW-0186">Copper</keyword>
<feature type="domain" description="DOMON" evidence="14">
    <location>
        <begin position="30"/>
        <end position="147"/>
    </location>
</feature>
<dbReference type="Gene3D" id="2.60.120.310">
    <property type="entry name" value="Copper type II, ascorbate-dependent monooxygenase, N-terminal domain"/>
    <property type="match status" value="1"/>
</dbReference>
<dbReference type="EMBL" id="JARPUR010000007">
    <property type="protein sequence ID" value="KAK4873371.1"/>
    <property type="molecule type" value="Genomic_DNA"/>
</dbReference>